<reference evidence="1 2" key="1">
    <citation type="submission" date="2023-03" db="EMBL/GenBank/DDBJ databases">
        <title>Genome insight into feeding habits of ladybird beetles.</title>
        <authorList>
            <person name="Li H.-S."/>
            <person name="Huang Y.-H."/>
            <person name="Pang H."/>
        </authorList>
    </citation>
    <scope>NUCLEOTIDE SEQUENCE [LARGE SCALE GENOMIC DNA]</scope>
    <source>
        <strain evidence="1">SYSU_2023b</strain>
        <tissue evidence="1">Whole body</tissue>
    </source>
</reference>
<comment type="caution">
    <text evidence="1">The sequence shown here is derived from an EMBL/GenBank/DDBJ whole genome shotgun (WGS) entry which is preliminary data.</text>
</comment>
<evidence type="ECO:0000313" key="1">
    <source>
        <dbReference type="EMBL" id="KAK9883146.1"/>
    </source>
</evidence>
<proteinExistence type="predicted"/>
<accession>A0AAW1UQW1</accession>
<sequence>NTNIERPKLVVHKKKESRKESVSTYGFWLVDFMGKIADCTVNDVSMFYIAIQGYPTIPIRPNIASIEAQRKYEKIHWREVEGIDRRSEICNWCSLSQLIAG</sequence>
<feature type="non-terminal residue" evidence="1">
    <location>
        <position position="1"/>
    </location>
</feature>
<name>A0AAW1UQW1_9CUCU</name>
<dbReference type="Proteomes" id="UP001431783">
    <property type="component" value="Unassembled WGS sequence"/>
</dbReference>
<organism evidence="1 2">
    <name type="scientific">Henosepilachna vigintioctopunctata</name>
    <dbReference type="NCBI Taxonomy" id="420089"/>
    <lineage>
        <taxon>Eukaryota</taxon>
        <taxon>Metazoa</taxon>
        <taxon>Ecdysozoa</taxon>
        <taxon>Arthropoda</taxon>
        <taxon>Hexapoda</taxon>
        <taxon>Insecta</taxon>
        <taxon>Pterygota</taxon>
        <taxon>Neoptera</taxon>
        <taxon>Endopterygota</taxon>
        <taxon>Coleoptera</taxon>
        <taxon>Polyphaga</taxon>
        <taxon>Cucujiformia</taxon>
        <taxon>Coccinelloidea</taxon>
        <taxon>Coccinellidae</taxon>
        <taxon>Epilachninae</taxon>
        <taxon>Epilachnini</taxon>
        <taxon>Henosepilachna</taxon>
    </lineage>
</organism>
<protein>
    <submittedName>
        <fullName evidence="1">Uncharacterized protein</fullName>
    </submittedName>
</protein>
<evidence type="ECO:0000313" key="2">
    <source>
        <dbReference type="Proteomes" id="UP001431783"/>
    </source>
</evidence>
<dbReference type="EMBL" id="JARQZJ010000091">
    <property type="protein sequence ID" value="KAK9883146.1"/>
    <property type="molecule type" value="Genomic_DNA"/>
</dbReference>
<keyword evidence="2" id="KW-1185">Reference proteome</keyword>
<dbReference type="AlphaFoldDB" id="A0AAW1UQW1"/>
<gene>
    <name evidence="1" type="ORF">WA026_001344</name>
</gene>